<keyword evidence="3" id="KW-0560">Oxidoreductase</keyword>
<proteinExistence type="inferred from homology"/>
<gene>
    <name evidence="5" type="ORF">FC15_GL001659</name>
</gene>
<evidence type="ECO:0000313" key="6">
    <source>
        <dbReference type="Proteomes" id="UP000051315"/>
    </source>
</evidence>
<dbReference type="Pfam" id="PF00248">
    <property type="entry name" value="Aldo_ket_red"/>
    <property type="match status" value="1"/>
</dbReference>
<dbReference type="Gene3D" id="3.20.20.100">
    <property type="entry name" value="NADP-dependent oxidoreductase domain"/>
    <property type="match status" value="1"/>
</dbReference>
<sequence length="330" mass="37415">MYTAATDRYQKLPIRRVGDTGLQLPVITLGLWRHYSSADPFEDRQKVILSAFDHGIFSFDIANNYGKPDLGSAETLFGRVYQDNLKPYRDELVVTTKVGFEMGPSPYQHFNSRKNILQSIDHSLERLQMDYVDIYYSHRPDPETDPEETAQAFAQVVASGKALYIGISNYDAEQTDTMIELFNQYHVPFVVNQYSYNLLRPEAYENGLMATLKQRNRSLVAYGPLSEGLLSDRYLGGIPEDFPIHWSNESIFAHGKEAVVEKLNQLNDIAKKRNQTLAQMSLAWLLRDEAVASVIIGTTSERNLLSNIEGAQNCQFSSDEERAIKAILKA</sequence>
<comment type="similarity">
    <text evidence="1">Belongs to the shaker potassium channel beta subunit family.</text>
</comment>
<evidence type="ECO:0000313" key="5">
    <source>
        <dbReference type="EMBL" id="KRM09446.1"/>
    </source>
</evidence>
<evidence type="ECO:0000256" key="3">
    <source>
        <dbReference type="ARBA" id="ARBA00023002"/>
    </source>
</evidence>
<comment type="caution">
    <text evidence="5">The sequence shown here is derived from an EMBL/GenBank/DDBJ whole genome shotgun (WGS) entry which is preliminary data.</text>
</comment>
<protein>
    <submittedName>
        <fullName evidence="5">Aryl-alcohol dehydrogenase family enzyme</fullName>
    </submittedName>
</protein>
<dbReference type="InterPro" id="IPR023210">
    <property type="entry name" value="NADP_OxRdtase_dom"/>
</dbReference>
<dbReference type="STRING" id="1423735.FC15_GL001659"/>
<evidence type="ECO:0000256" key="1">
    <source>
        <dbReference type="ARBA" id="ARBA00006515"/>
    </source>
</evidence>
<evidence type="ECO:0000256" key="2">
    <source>
        <dbReference type="ARBA" id="ARBA00022857"/>
    </source>
</evidence>
<dbReference type="PATRIC" id="fig|1423735.3.peg.1722"/>
<dbReference type="RefSeq" id="WP_057824673.1">
    <property type="nucleotide sequence ID" value="NZ_AZFX01000050.1"/>
</dbReference>
<dbReference type="PANTHER" id="PTHR43150">
    <property type="entry name" value="HYPERKINETIC, ISOFORM M"/>
    <property type="match status" value="1"/>
</dbReference>
<keyword evidence="6" id="KW-1185">Reference proteome</keyword>
<dbReference type="InterPro" id="IPR020471">
    <property type="entry name" value="AKR"/>
</dbReference>
<dbReference type="Proteomes" id="UP000051315">
    <property type="component" value="Unassembled WGS sequence"/>
</dbReference>
<dbReference type="InterPro" id="IPR036812">
    <property type="entry name" value="NAD(P)_OxRdtase_dom_sf"/>
</dbReference>
<dbReference type="PRINTS" id="PR00069">
    <property type="entry name" value="ALDKETRDTASE"/>
</dbReference>
<dbReference type="GO" id="GO:0051596">
    <property type="term" value="P:methylglyoxal catabolic process"/>
    <property type="evidence" value="ECO:0007669"/>
    <property type="project" value="TreeGrafter"/>
</dbReference>
<keyword evidence="2" id="KW-0521">NADP</keyword>
<dbReference type="EMBL" id="AZFX01000050">
    <property type="protein sequence ID" value="KRM09446.1"/>
    <property type="molecule type" value="Genomic_DNA"/>
</dbReference>
<dbReference type="InterPro" id="IPR005399">
    <property type="entry name" value="K_chnl_volt-dep_bsu_KCNAB-rel"/>
</dbReference>
<feature type="domain" description="NADP-dependent oxidoreductase" evidence="4">
    <location>
        <begin position="27"/>
        <end position="328"/>
    </location>
</feature>
<dbReference type="GO" id="GO:0016491">
    <property type="term" value="F:oxidoreductase activity"/>
    <property type="evidence" value="ECO:0007669"/>
    <property type="project" value="UniProtKB-KW"/>
</dbReference>
<evidence type="ECO:0000259" key="4">
    <source>
        <dbReference type="Pfam" id="PF00248"/>
    </source>
</evidence>
<reference evidence="5 6" key="1">
    <citation type="journal article" date="2015" name="Genome Announc.">
        <title>Expanding the biotechnology potential of lactobacilli through comparative genomics of 213 strains and associated genera.</title>
        <authorList>
            <person name="Sun Z."/>
            <person name="Harris H.M."/>
            <person name="McCann A."/>
            <person name="Guo C."/>
            <person name="Argimon S."/>
            <person name="Zhang W."/>
            <person name="Yang X."/>
            <person name="Jeffery I.B."/>
            <person name="Cooney J.C."/>
            <person name="Kagawa T.F."/>
            <person name="Liu W."/>
            <person name="Song Y."/>
            <person name="Salvetti E."/>
            <person name="Wrobel A."/>
            <person name="Rasinkangas P."/>
            <person name="Parkhill J."/>
            <person name="Rea M.C."/>
            <person name="O'Sullivan O."/>
            <person name="Ritari J."/>
            <person name="Douillard F.P."/>
            <person name="Paul Ross R."/>
            <person name="Yang R."/>
            <person name="Briner A.E."/>
            <person name="Felis G.E."/>
            <person name="de Vos W.M."/>
            <person name="Barrangou R."/>
            <person name="Klaenhammer T.R."/>
            <person name="Caufield P.W."/>
            <person name="Cui Y."/>
            <person name="Zhang H."/>
            <person name="O'Toole P.W."/>
        </authorList>
    </citation>
    <scope>NUCLEOTIDE SEQUENCE [LARGE SCALE GENOMIC DNA]</scope>
    <source>
        <strain evidence="5 6">DSM 17758</strain>
    </source>
</reference>
<dbReference type="SUPFAM" id="SSF51430">
    <property type="entry name" value="NAD(P)-linked oxidoreductase"/>
    <property type="match status" value="1"/>
</dbReference>
<name>A0A0R1W2G1_9LACO</name>
<dbReference type="PANTHER" id="PTHR43150:SF4">
    <property type="entry name" value="L-GLYCERALDEHYDE 3-PHOSPHATE REDUCTASE"/>
    <property type="match status" value="1"/>
</dbReference>
<dbReference type="CDD" id="cd19089">
    <property type="entry name" value="AKR_AKR14A1_2"/>
    <property type="match status" value="1"/>
</dbReference>
<dbReference type="AlphaFoldDB" id="A0A0R1W2G1"/>
<accession>A0A0R1W2G1</accession>
<dbReference type="OrthoDB" id="9773828at2"/>
<organism evidence="5 6">
    <name type="scientific">Lapidilactobacillus concavus DSM 17758</name>
    <dbReference type="NCBI Taxonomy" id="1423735"/>
    <lineage>
        <taxon>Bacteria</taxon>
        <taxon>Bacillati</taxon>
        <taxon>Bacillota</taxon>
        <taxon>Bacilli</taxon>
        <taxon>Lactobacillales</taxon>
        <taxon>Lactobacillaceae</taxon>
        <taxon>Lapidilactobacillus</taxon>
    </lineage>
</organism>